<reference evidence="4 5" key="1">
    <citation type="submission" date="2018-05" db="EMBL/GenBank/DDBJ databases">
        <title>Reference genomes for bee gut microbiota database.</title>
        <authorList>
            <person name="Ellegaard K.M."/>
        </authorList>
    </citation>
    <scope>NUCLEOTIDE SEQUENCE [LARGE SCALE GENOMIC DNA]</scope>
    <source>
        <strain evidence="4 5">ESL0284</strain>
    </source>
</reference>
<name>A0A318N2W3_9PROT</name>
<dbReference type="InterPro" id="IPR003488">
    <property type="entry name" value="DprA"/>
</dbReference>
<evidence type="ECO:0000313" key="4">
    <source>
        <dbReference type="EMBL" id="PXZ01746.1"/>
    </source>
</evidence>
<evidence type="ECO:0000259" key="3">
    <source>
        <dbReference type="Pfam" id="PF17782"/>
    </source>
</evidence>
<protein>
    <submittedName>
        <fullName evidence="4">DNA-protecting protein DprA</fullName>
    </submittedName>
</protein>
<dbReference type="Pfam" id="PF02481">
    <property type="entry name" value="DNA_processg_A"/>
    <property type="match status" value="1"/>
</dbReference>
<dbReference type="Gene3D" id="1.10.10.10">
    <property type="entry name" value="Winged helix-like DNA-binding domain superfamily/Winged helix DNA-binding domain"/>
    <property type="match status" value="1"/>
</dbReference>
<evidence type="ECO:0000259" key="2">
    <source>
        <dbReference type="Pfam" id="PF02481"/>
    </source>
</evidence>
<dbReference type="SUPFAM" id="SSF102405">
    <property type="entry name" value="MCP/YpsA-like"/>
    <property type="match status" value="1"/>
</dbReference>
<dbReference type="NCBIfam" id="TIGR00732">
    <property type="entry name" value="dprA"/>
    <property type="match status" value="1"/>
</dbReference>
<dbReference type="Proteomes" id="UP000247565">
    <property type="component" value="Unassembled WGS sequence"/>
</dbReference>
<dbReference type="PANTHER" id="PTHR43022:SF1">
    <property type="entry name" value="PROTEIN SMF"/>
    <property type="match status" value="1"/>
</dbReference>
<dbReference type="EMBL" id="QGLT01000001">
    <property type="protein sequence ID" value="PXZ01746.1"/>
    <property type="molecule type" value="Genomic_DNA"/>
</dbReference>
<feature type="domain" description="DprA winged helix" evidence="3">
    <location>
        <begin position="337"/>
        <end position="379"/>
    </location>
</feature>
<dbReference type="Pfam" id="PF17782">
    <property type="entry name" value="WHD_DprA"/>
    <property type="match status" value="1"/>
</dbReference>
<dbReference type="InterPro" id="IPR057666">
    <property type="entry name" value="DrpA_SLOG"/>
</dbReference>
<keyword evidence="5" id="KW-1185">Reference proteome</keyword>
<dbReference type="Pfam" id="PF21102">
    <property type="entry name" value="DprA_N"/>
    <property type="match status" value="1"/>
</dbReference>
<comment type="similarity">
    <text evidence="1">Belongs to the DprA/Smf family.</text>
</comment>
<dbReference type="AlphaFoldDB" id="A0A318N2W3"/>
<sequence length="389" mass="42950">MSKKPLSSTLSVKQLLPYLKIARTEGIGGIRYRQLLDHYQTPEAVLEILPKLKRSKDSTKKFQVPDNKILHREIDQTLELGGQFVLRGTLEYPPLLDMLEDAPPILIAMGNIELLKKRNVAIVGARNASIHGIKMAENLAADLSAHQIGITSGLARGIDKAAHKGALYTGFTIAVIGCGIDIFYPTEHKDLQKSIAEKGVVLTEFSIGTQPQAMHFPRRNRIIAGLSWGCIVIEAAQHSGSLITAKQALDYNRPVFAVPGSPIDPRCKGSNNLIRMGAILTENAMDIISELPHPLIQENTYSNTDLFTYSSAAENISLQNKNLPQVNIPDKNNSRTIEDDILFLLSATPTPIDLILRNVHYPTNEIQSALSLLEIQQKIFLCHNGYILK</sequence>
<dbReference type="Gene3D" id="3.40.50.450">
    <property type="match status" value="1"/>
</dbReference>
<dbReference type="InterPro" id="IPR041614">
    <property type="entry name" value="DprA_WH"/>
</dbReference>
<evidence type="ECO:0000313" key="5">
    <source>
        <dbReference type="Proteomes" id="UP000247565"/>
    </source>
</evidence>
<dbReference type="RefSeq" id="WP_110438265.1">
    <property type="nucleotide sequence ID" value="NZ_CP046393.1"/>
</dbReference>
<feature type="domain" description="Smf/DprA SLOG" evidence="2">
    <location>
        <begin position="85"/>
        <end position="291"/>
    </location>
</feature>
<dbReference type="OrthoDB" id="9785707at2"/>
<organism evidence="4 5">
    <name type="scientific">Commensalibacter melissae</name>
    <dbReference type="NCBI Taxonomy" id="2070537"/>
    <lineage>
        <taxon>Bacteria</taxon>
        <taxon>Pseudomonadati</taxon>
        <taxon>Pseudomonadota</taxon>
        <taxon>Alphaproteobacteria</taxon>
        <taxon>Acetobacterales</taxon>
        <taxon>Acetobacteraceae</taxon>
    </lineage>
</organism>
<comment type="caution">
    <text evidence="4">The sequence shown here is derived from an EMBL/GenBank/DDBJ whole genome shotgun (WGS) entry which is preliminary data.</text>
</comment>
<accession>A0A318N2W3</accession>
<dbReference type="GO" id="GO:0009294">
    <property type="term" value="P:DNA-mediated transformation"/>
    <property type="evidence" value="ECO:0007669"/>
    <property type="project" value="InterPro"/>
</dbReference>
<dbReference type="PANTHER" id="PTHR43022">
    <property type="entry name" value="PROTEIN SMF"/>
    <property type="match status" value="1"/>
</dbReference>
<proteinExistence type="inferred from homology"/>
<evidence type="ECO:0000256" key="1">
    <source>
        <dbReference type="ARBA" id="ARBA00006525"/>
    </source>
</evidence>
<dbReference type="InterPro" id="IPR036388">
    <property type="entry name" value="WH-like_DNA-bd_sf"/>
</dbReference>
<gene>
    <name evidence="4" type="primary">dprA</name>
    <name evidence="4" type="ORF">DK869_01705</name>
</gene>